<feature type="domain" description="Acyltransferase 3" evidence="8">
    <location>
        <begin position="8"/>
        <end position="323"/>
    </location>
</feature>
<dbReference type="GO" id="GO:0005886">
    <property type="term" value="C:plasma membrane"/>
    <property type="evidence" value="ECO:0007669"/>
    <property type="project" value="UniProtKB-SubCell"/>
</dbReference>
<evidence type="ECO:0000256" key="2">
    <source>
        <dbReference type="ARBA" id="ARBA00007400"/>
    </source>
</evidence>
<feature type="transmembrane region" description="Helical" evidence="7">
    <location>
        <begin position="251"/>
        <end position="271"/>
    </location>
</feature>
<feature type="transmembrane region" description="Helical" evidence="7">
    <location>
        <begin position="308"/>
        <end position="327"/>
    </location>
</feature>
<organism evidence="9 10">
    <name type="scientific">Phyllobacterium salinisoli</name>
    <dbReference type="NCBI Taxonomy" id="1899321"/>
    <lineage>
        <taxon>Bacteria</taxon>
        <taxon>Pseudomonadati</taxon>
        <taxon>Pseudomonadota</taxon>
        <taxon>Alphaproteobacteria</taxon>
        <taxon>Hyphomicrobiales</taxon>
        <taxon>Phyllobacteriaceae</taxon>
        <taxon>Phyllobacterium</taxon>
    </lineage>
</organism>
<gene>
    <name evidence="9" type="ORF">DUT91_02395</name>
</gene>
<dbReference type="GO" id="GO:0016413">
    <property type="term" value="F:O-acetyltransferase activity"/>
    <property type="evidence" value="ECO:0007669"/>
    <property type="project" value="TreeGrafter"/>
</dbReference>
<accession>A0A368K8H1</accession>
<comment type="subcellular location">
    <subcellularLocation>
        <location evidence="1">Cell membrane</location>
        <topology evidence="1">Multi-pass membrane protein</topology>
    </subcellularLocation>
</comment>
<dbReference type="PANTHER" id="PTHR40074">
    <property type="entry name" value="O-ACETYLTRANSFERASE WECH"/>
    <property type="match status" value="1"/>
</dbReference>
<proteinExistence type="inferred from homology"/>
<evidence type="ECO:0000256" key="6">
    <source>
        <dbReference type="ARBA" id="ARBA00023136"/>
    </source>
</evidence>
<feature type="transmembrane region" description="Helical" evidence="7">
    <location>
        <begin position="217"/>
        <end position="239"/>
    </location>
</feature>
<dbReference type="GO" id="GO:0009246">
    <property type="term" value="P:enterobacterial common antigen biosynthetic process"/>
    <property type="evidence" value="ECO:0007669"/>
    <property type="project" value="TreeGrafter"/>
</dbReference>
<evidence type="ECO:0000256" key="5">
    <source>
        <dbReference type="ARBA" id="ARBA00022989"/>
    </source>
</evidence>
<protein>
    <submittedName>
        <fullName evidence="9">Acyltransferase</fullName>
    </submittedName>
</protein>
<evidence type="ECO:0000256" key="7">
    <source>
        <dbReference type="SAM" id="Phobius"/>
    </source>
</evidence>
<evidence type="ECO:0000313" key="9">
    <source>
        <dbReference type="EMBL" id="RCS25649.1"/>
    </source>
</evidence>
<name>A0A368K8H1_9HYPH</name>
<keyword evidence="9" id="KW-0808">Transferase</keyword>
<keyword evidence="5 7" id="KW-1133">Transmembrane helix</keyword>
<keyword evidence="6 7" id="KW-0472">Membrane</keyword>
<dbReference type="EMBL" id="QOZG01000001">
    <property type="protein sequence ID" value="RCS25649.1"/>
    <property type="molecule type" value="Genomic_DNA"/>
</dbReference>
<comment type="caution">
    <text evidence="9">The sequence shown here is derived from an EMBL/GenBank/DDBJ whole genome shotgun (WGS) entry which is preliminary data.</text>
</comment>
<feature type="transmembrane region" description="Helical" evidence="7">
    <location>
        <begin position="47"/>
        <end position="69"/>
    </location>
</feature>
<comment type="similarity">
    <text evidence="2">Belongs to the acyltransferase 3 family.</text>
</comment>
<evidence type="ECO:0000313" key="10">
    <source>
        <dbReference type="Proteomes" id="UP000253420"/>
    </source>
</evidence>
<evidence type="ECO:0000259" key="8">
    <source>
        <dbReference type="Pfam" id="PF01757"/>
    </source>
</evidence>
<evidence type="ECO:0000256" key="1">
    <source>
        <dbReference type="ARBA" id="ARBA00004651"/>
    </source>
</evidence>
<reference evidence="9 10" key="1">
    <citation type="submission" date="2018-07" db="EMBL/GenBank/DDBJ databases">
        <title>The draft genome of Phyllobacterium salinisoli.</title>
        <authorList>
            <person name="Liu L."/>
            <person name="Li L."/>
            <person name="Zhang X."/>
            <person name="Liang L."/>
        </authorList>
    </citation>
    <scope>NUCLEOTIDE SEQUENCE [LARGE SCALE GENOMIC DNA]</scope>
    <source>
        <strain evidence="9 10">LLAN61</strain>
    </source>
</reference>
<keyword evidence="10" id="KW-1185">Reference proteome</keyword>
<evidence type="ECO:0000256" key="3">
    <source>
        <dbReference type="ARBA" id="ARBA00022475"/>
    </source>
</evidence>
<dbReference type="Proteomes" id="UP000253420">
    <property type="component" value="Unassembled WGS sequence"/>
</dbReference>
<feature type="transmembrane region" description="Helical" evidence="7">
    <location>
        <begin position="283"/>
        <end position="302"/>
    </location>
</feature>
<keyword evidence="9" id="KW-0012">Acyltransferase</keyword>
<dbReference type="RefSeq" id="WP_114438741.1">
    <property type="nucleotide sequence ID" value="NZ_QOZG01000001.1"/>
</dbReference>
<feature type="transmembrane region" description="Helical" evidence="7">
    <location>
        <begin position="169"/>
        <end position="187"/>
    </location>
</feature>
<feature type="transmembrane region" description="Helical" evidence="7">
    <location>
        <begin position="7"/>
        <end position="27"/>
    </location>
</feature>
<dbReference type="InterPro" id="IPR002656">
    <property type="entry name" value="Acyl_transf_3_dom"/>
</dbReference>
<dbReference type="PANTHER" id="PTHR40074:SF2">
    <property type="entry name" value="O-ACETYLTRANSFERASE WECH"/>
    <property type="match status" value="1"/>
</dbReference>
<keyword evidence="3" id="KW-1003">Cell membrane</keyword>
<feature type="transmembrane region" description="Helical" evidence="7">
    <location>
        <begin position="89"/>
        <end position="107"/>
    </location>
</feature>
<dbReference type="AlphaFoldDB" id="A0A368K8H1"/>
<evidence type="ECO:0000256" key="4">
    <source>
        <dbReference type="ARBA" id="ARBA00022692"/>
    </source>
</evidence>
<dbReference type="Pfam" id="PF01757">
    <property type="entry name" value="Acyl_transf_3"/>
    <property type="match status" value="1"/>
</dbReference>
<keyword evidence="4 7" id="KW-0812">Transmembrane</keyword>
<dbReference type="OrthoDB" id="6064642at2"/>
<sequence>MDTDISARIDLLRITLICGIVLVHIPYGPETAPFHGENGIIDWLRVFLAESVFRVGVPCLSAISGYLLLRNGFEKFNYPRTLGRKMQSIVLPLLIWNSAFFLFVYVAQSRGIGEGYLPDVIHVRLSELLNLIFALDGEPINLPLYFLRDLFVCILLSPVLALLVKRYPLTTLTFLLMLTVMPVSIHIVLRKSILLSFALGMFFAIHKVDIKKMDSYAAPVFAAFLVTSAGLAAALYQYGPDYPYWLDVTRNVFILVGIPGFWALSALLIRSQIGQQLARTKGLSFWIFCTHYPVLLLLWMVWNRIDFHEYVIFYAGALGIGGVLLLLSNTIARRTFPGTYALLVGSRS</sequence>